<dbReference type="InterPro" id="IPR023410">
    <property type="entry name" value="14-3-3_domain"/>
</dbReference>
<reference evidence="4" key="1">
    <citation type="submission" date="2021-02" db="EMBL/GenBank/DDBJ databases">
        <authorList>
            <person name="Dougan E. K."/>
            <person name="Rhodes N."/>
            <person name="Thang M."/>
            <person name="Chan C."/>
        </authorList>
    </citation>
    <scope>NUCLEOTIDE SEQUENCE</scope>
</reference>
<dbReference type="Gene3D" id="1.20.190.20">
    <property type="entry name" value="14-3-3 domain"/>
    <property type="match status" value="1"/>
</dbReference>
<feature type="compositionally biased region" description="Basic and acidic residues" evidence="2">
    <location>
        <begin position="413"/>
        <end position="423"/>
    </location>
</feature>
<dbReference type="SMART" id="SM00101">
    <property type="entry name" value="14_3_3"/>
    <property type="match status" value="1"/>
</dbReference>
<protein>
    <recommendedName>
        <fullName evidence="3">14-3-3 domain-containing protein</fullName>
    </recommendedName>
</protein>
<sequence length="521" mass="57514">MASSSALAEEFVRLAEVAEATGRTDEALQHMLAVARLGDELTRKERVLLAATFQRVVGNRRQLWSLAVNREQRKDLSGEQAQWATECRLQVEGELTVLCGTAIELCKQQLALASCGEGRVFYLKMLGDYHRYLAVCAAGCDRDSAVFDAISCYQKGALEAANSEMPSAHPLRLALLLNFAVFTHDVLGDHIVAIQIAENALEDSLQADASGRVAVEGLRETVPSVQLLRENLAEWTMEKEPEVPNNRQARPLIQCWPQPGESDFPRIKRAMKVLVDGCLKCGMTLPQQVQFVEQCSEKHHAGCLIFRFGFGKIHVTTDRGQSGDVLLLVRCSSGSFDTFLDFVQSHGSEVQALEQSDALSGSNTSNNHNANNNSNSNSNNINTHSNTADTNNSNNNHNNTTSNDSACSSPQHLEQHRVRREQSLKTTSTNNASQKQQQQEQQQPQQQQQQQQQRNRITSSNNSSQSSGKNGSGTPRSSVTPRAKQVPFLPRIQDSLAAQRGDVSTSRTPRTRQPRTPRTAR</sequence>
<feature type="region of interest" description="Disordered" evidence="2">
    <location>
        <begin position="354"/>
        <end position="521"/>
    </location>
</feature>
<evidence type="ECO:0000313" key="5">
    <source>
        <dbReference type="Proteomes" id="UP000626109"/>
    </source>
</evidence>
<evidence type="ECO:0000256" key="2">
    <source>
        <dbReference type="SAM" id="MobiDB-lite"/>
    </source>
</evidence>
<comment type="similarity">
    <text evidence="1">Belongs to the 14-3-3 family.</text>
</comment>
<organism evidence="4 5">
    <name type="scientific">Polarella glacialis</name>
    <name type="common">Dinoflagellate</name>
    <dbReference type="NCBI Taxonomy" id="89957"/>
    <lineage>
        <taxon>Eukaryota</taxon>
        <taxon>Sar</taxon>
        <taxon>Alveolata</taxon>
        <taxon>Dinophyceae</taxon>
        <taxon>Suessiales</taxon>
        <taxon>Suessiaceae</taxon>
        <taxon>Polarella</taxon>
    </lineage>
</organism>
<accession>A0A813K6H7</accession>
<proteinExistence type="inferred from homology"/>
<dbReference type="CDD" id="cd08774">
    <property type="entry name" value="14-3-3"/>
    <property type="match status" value="1"/>
</dbReference>
<gene>
    <name evidence="4" type="ORF">PGLA2088_LOCUS27899</name>
</gene>
<dbReference type="PANTHER" id="PTHR18860">
    <property type="entry name" value="14-3-3 PROTEIN"/>
    <property type="match status" value="1"/>
</dbReference>
<dbReference type="PRINTS" id="PR00305">
    <property type="entry name" value="1433ZETA"/>
</dbReference>
<feature type="compositionally biased region" description="Low complexity" evidence="2">
    <location>
        <begin position="362"/>
        <end position="406"/>
    </location>
</feature>
<dbReference type="Proteomes" id="UP000626109">
    <property type="component" value="Unassembled WGS sequence"/>
</dbReference>
<comment type="caution">
    <text evidence="4">The sequence shown here is derived from an EMBL/GenBank/DDBJ whole genome shotgun (WGS) entry which is preliminary data.</text>
</comment>
<dbReference type="Pfam" id="PF00244">
    <property type="entry name" value="14-3-3"/>
    <property type="match status" value="1"/>
</dbReference>
<feature type="compositionally biased region" description="Low complexity" evidence="2">
    <location>
        <begin position="426"/>
        <end position="467"/>
    </location>
</feature>
<dbReference type="SUPFAM" id="SSF48445">
    <property type="entry name" value="14-3-3 protein"/>
    <property type="match status" value="1"/>
</dbReference>
<dbReference type="EMBL" id="CAJNNW010027646">
    <property type="protein sequence ID" value="CAE8692497.1"/>
    <property type="molecule type" value="Genomic_DNA"/>
</dbReference>
<dbReference type="InterPro" id="IPR036815">
    <property type="entry name" value="14-3-3_dom_sf"/>
</dbReference>
<name>A0A813K6H7_POLGL</name>
<dbReference type="InterPro" id="IPR000308">
    <property type="entry name" value="14-3-3"/>
</dbReference>
<feature type="compositionally biased region" description="Basic residues" evidence="2">
    <location>
        <begin position="509"/>
        <end position="521"/>
    </location>
</feature>
<evidence type="ECO:0000256" key="1">
    <source>
        <dbReference type="ARBA" id="ARBA00006141"/>
    </source>
</evidence>
<feature type="domain" description="14-3-3" evidence="3">
    <location>
        <begin position="8"/>
        <end position="249"/>
    </location>
</feature>
<evidence type="ECO:0000259" key="3">
    <source>
        <dbReference type="SMART" id="SM00101"/>
    </source>
</evidence>
<evidence type="ECO:0000313" key="4">
    <source>
        <dbReference type="EMBL" id="CAE8692497.1"/>
    </source>
</evidence>
<dbReference type="AlphaFoldDB" id="A0A813K6H7"/>
<feature type="compositionally biased region" description="Polar residues" evidence="2">
    <location>
        <begin position="468"/>
        <end position="480"/>
    </location>
</feature>